<keyword evidence="3" id="KW-1185">Reference proteome</keyword>
<evidence type="ECO:0008006" key="4">
    <source>
        <dbReference type="Google" id="ProtNLM"/>
    </source>
</evidence>
<feature type="compositionally biased region" description="Basic and acidic residues" evidence="1">
    <location>
        <begin position="140"/>
        <end position="152"/>
    </location>
</feature>
<sequence>MYRLDDRLPGSDQISVIPPVTAVPNSSYDGAGNATMDKNRGISEGGIRYNILNLPREVAIGSDTLGYHYDGAGSKLRMSNTNGTVNTKYAGAFEYNNSNYLTRIATEEGQINITNNGNDYSFEYYLRDHLGNTRPGWRSSGDERSGYYGTRD</sequence>
<evidence type="ECO:0000313" key="3">
    <source>
        <dbReference type="Proteomes" id="UP000680038"/>
    </source>
</evidence>
<proteinExistence type="predicted"/>
<dbReference type="AlphaFoldDB" id="A0A916JCD7"/>
<accession>A0A916JCD7</accession>
<gene>
    <name evidence="2" type="ORF">DYBT9275_02860</name>
</gene>
<evidence type="ECO:0000313" key="2">
    <source>
        <dbReference type="EMBL" id="CAG5002294.1"/>
    </source>
</evidence>
<feature type="region of interest" description="Disordered" evidence="1">
    <location>
        <begin position="133"/>
        <end position="152"/>
    </location>
</feature>
<organism evidence="2 3">
    <name type="scientific">Dyadobacter helix</name>
    <dbReference type="NCBI Taxonomy" id="2822344"/>
    <lineage>
        <taxon>Bacteria</taxon>
        <taxon>Pseudomonadati</taxon>
        <taxon>Bacteroidota</taxon>
        <taxon>Cytophagia</taxon>
        <taxon>Cytophagales</taxon>
        <taxon>Spirosomataceae</taxon>
        <taxon>Dyadobacter</taxon>
    </lineage>
</organism>
<name>A0A916JCD7_9BACT</name>
<reference evidence="2" key="1">
    <citation type="submission" date="2021-04" db="EMBL/GenBank/DDBJ databases">
        <authorList>
            <person name="Rodrigo-Torres L."/>
            <person name="Arahal R. D."/>
            <person name="Lucena T."/>
        </authorList>
    </citation>
    <scope>NUCLEOTIDE SEQUENCE</scope>
    <source>
        <strain evidence="2">CECT 9275</strain>
    </source>
</reference>
<comment type="caution">
    <text evidence="2">The sequence shown here is derived from an EMBL/GenBank/DDBJ whole genome shotgun (WGS) entry which is preliminary data.</text>
</comment>
<protein>
    <recommendedName>
        <fullName evidence="4">RHS repeat-associated core domain-containing protein</fullName>
    </recommendedName>
</protein>
<dbReference type="Proteomes" id="UP000680038">
    <property type="component" value="Unassembled WGS sequence"/>
</dbReference>
<evidence type="ECO:0000256" key="1">
    <source>
        <dbReference type="SAM" id="MobiDB-lite"/>
    </source>
</evidence>
<dbReference type="RefSeq" id="WP_215239424.1">
    <property type="nucleotide sequence ID" value="NZ_CAJRAF010000002.1"/>
</dbReference>
<dbReference type="EMBL" id="CAJRAF010000002">
    <property type="protein sequence ID" value="CAG5002294.1"/>
    <property type="molecule type" value="Genomic_DNA"/>
</dbReference>
<dbReference type="Gene3D" id="2.180.10.10">
    <property type="entry name" value="RHS repeat-associated core"/>
    <property type="match status" value="1"/>
</dbReference>